<dbReference type="GO" id="GO:0020037">
    <property type="term" value="F:heme binding"/>
    <property type="evidence" value="ECO:0007669"/>
    <property type="project" value="InterPro"/>
</dbReference>
<comment type="similarity">
    <text evidence="4 14">Belongs to the cytochrome P450 family.</text>
</comment>
<evidence type="ECO:0000313" key="15">
    <source>
        <dbReference type="EnsemblMetazoa" id="MDOA011503-PA"/>
    </source>
</evidence>
<organism evidence="15">
    <name type="scientific">Musca domestica</name>
    <name type="common">House fly</name>
    <dbReference type="NCBI Taxonomy" id="7370"/>
    <lineage>
        <taxon>Eukaryota</taxon>
        <taxon>Metazoa</taxon>
        <taxon>Ecdysozoa</taxon>
        <taxon>Arthropoda</taxon>
        <taxon>Hexapoda</taxon>
        <taxon>Insecta</taxon>
        <taxon>Pterygota</taxon>
        <taxon>Neoptera</taxon>
        <taxon>Endopterygota</taxon>
        <taxon>Diptera</taxon>
        <taxon>Brachycera</taxon>
        <taxon>Muscomorpha</taxon>
        <taxon>Muscoidea</taxon>
        <taxon>Muscidae</taxon>
        <taxon>Musca</taxon>
    </lineage>
</organism>
<keyword evidence="12" id="KW-0472">Membrane</keyword>
<evidence type="ECO:0000256" key="7">
    <source>
        <dbReference type="ARBA" id="ARBA00022824"/>
    </source>
</evidence>
<dbReference type="Pfam" id="PF00067">
    <property type="entry name" value="p450"/>
    <property type="match status" value="1"/>
</dbReference>
<proteinExistence type="inferred from homology"/>
<dbReference type="EnsemblMetazoa" id="MDOA011503-RA">
    <property type="protein sequence ID" value="MDOA011503-PA"/>
    <property type="gene ID" value="MDOA011503"/>
</dbReference>
<dbReference type="eggNOG" id="KOG0158">
    <property type="taxonomic scope" value="Eukaryota"/>
</dbReference>
<comment type="cofactor">
    <cofactor evidence="1 13">
        <name>heme</name>
        <dbReference type="ChEBI" id="CHEBI:30413"/>
    </cofactor>
</comment>
<dbReference type="RefSeq" id="XP_005183202.1">
    <property type="nucleotide sequence ID" value="XM_005183145.3"/>
</dbReference>
<dbReference type="PANTHER" id="PTHR24292">
    <property type="entry name" value="CYTOCHROME P450"/>
    <property type="match status" value="1"/>
</dbReference>
<feature type="binding site" description="axial binding residue" evidence="13">
    <location>
        <position position="462"/>
    </location>
    <ligand>
        <name>heme</name>
        <dbReference type="ChEBI" id="CHEBI:30413"/>
    </ligand>
    <ligandPart>
        <name>Fe</name>
        <dbReference type="ChEBI" id="CHEBI:18248"/>
    </ligandPart>
</feature>
<keyword evidence="16" id="KW-1185">Reference proteome</keyword>
<keyword evidence="6 13" id="KW-0479">Metal-binding</keyword>
<dbReference type="PANTHER" id="PTHR24292:SF93">
    <property type="entry name" value="CYTOCHROME P450 310A1-RELATED"/>
    <property type="match status" value="1"/>
</dbReference>
<dbReference type="Gene3D" id="1.10.630.10">
    <property type="entry name" value="Cytochrome P450"/>
    <property type="match status" value="1"/>
</dbReference>
<dbReference type="OrthoDB" id="2789670at2759"/>
<reference evidence="17" key="2">
    <citation type="submission" date="2025-04" db="UniProtKB">
        <authorList>
            <consortium name="RefSeq"/>
        </authorList>
    </citation>
    <scope>IDENTIFICATION</scope>
    <source>
        <strain evidence="17">Aabys</strain>
    </source>
</reference>
<sequence length="516" mass="59092">MLIVILFILIITFYLTVKRHYSQWQRLGIATDDSGPIPFGCLYRVMKKELPLGLVFSNIYEKYEEKFVGIYMLFKPAILLRDAIVIRQIMTTDFGSFHDRGVYVDEEYDPLSSHLFNLKGQTWRSLRAKLTPSFSSGKLKAMFETVDEVGDKMIRHLLEMVPEGGTHLVDVKDLATTYANDIIGSVIFGLDIDSFSNPNNEFHLMSDGLFKNPKSNVLQQIRHVMNFICPPIAQLLCRLGVNDPITFSVRDIVQRTIEFREKNGVMRKDLLQLLIQLRNTGKISDDNDDTIWRSESAAENLKSISIDMISANLLLFYIAGSETTAATIAFTLYELAMYPEILSKVQQEIDKCLTEHKLRAGGALSYDAIKDMKYLDLCVMETMRKYPGLPFLNRECTNDCQIPGLDFTIKKGTAIIIPLFGLHRDPEYFPNPMDYKPERFDRDIMDYNPIAYMPFGEGPRHCIAQRMGVVNVKVALVKFLSNFSIEPMERKEVEFKFHTTPILLPKGGLPISIRRR</sequence>
<evidence type="ECO:0000313" key="17">
    <source>
        <dbReference type="RefSeq" id="XP_005183202.1"/>
    </source>
</evidence>
<dbReference type="InterPro" id="IPR017972">
    <property type="entry name" value="Cyt_P450_CS"/>
</dbReference>
<accession>A0A1I8N4P1</accession>
<evidence type="ECO:0000256" key="11">
    <source>
        <dbReference type="ARBA" id="ARBA00023033"/>
    </source>
</evidence>
<evidence type="ECO:0000256" key="4">
    <source>
        <dbReference type="ARBA" id="ARBA00010617"/>
    </source>
</evidence>
<dbReference type="VEuPathDB" id="VectorBase:MDOA011503"/>
<dbReference type="InterPro" id="IPR050476">
    <property type="entry name" value="Insect_CytP450_Detox"/>
</dbReference>
<dbReference type="GO" id="GO:0004497">
    <property type="term" value="F:monooxygenase activity"/>
    <property type="evidence" value="ECO:0007669"/>
    <property type="project" value="UniProtKB-KW"/>
</dbReference>
<dbReference type="PROSITE" id="PS00086">
    <property type="entry name" value="CYTOCHROME_P450"/>
    <property type="match status" value="1"/>
</dbReference>
<protein>
    <submittedName>
        <fullName evidence="17">Cytochrome P450 6d1-like</fullName>
    </submittedName>
</protein>
<dbReference type="GO" id="GO:0005789">
    <property type="term" value="C:endoplasmic reticulum membrane"/>
    <property type="evidence" value="ECO:0007669"/>
    <property type="project" value="UniProtKB-SubCell"/>
</dbReference>
<reference evidence="15" key="1">
    <citation type="submission" date="2020-05" db="UniProtKB">
        <authorList>
            <consortium name="EnsemblMetazoa"/>
        </authorList>
    </citation>
    <scope>IDENTIFICATION</scope>
    <source>
        <strain evidence="15">Aabys</strain>
    </source>
</reference>
<evidence type="ECO:0000256" key="9">
    <source>
        <dbReference type="ARBA" id="ARBA00023002"/>
    </source>
</evidence>
<dbReference type="GO" id="GO:0005506">
    <property type="term" value="F:iron ion binding"/>
    <property type="evidence" value="ECO:0007669"/>
    <property type="project" value="InterPro"/>
</dbReference>
<dbReference type="SUPFAM" id="SSF48264">
    <property type="entry name" value="Cytochrome P450"/>
    <property type="match status" value="1"/>
</dbReference>
<keyword evidence="8" id="KW-0492">Microsome</keyword>
<dbReference type="PRINTS" id="PR00463">
    <property type="entry name" value="EP450I"/>
</dbReference>
<dbReference type="GO" id="GO:0016705">
    <property type="term" value="F:oxidoreductase activity, acting on paired donors, with incorporation or reduction of molecular oxygen"/>
    <property type="evidence" value="ECO:0007669"/>
    <property type="project" value="InterPro"/>
</dbReference>
<evidence type="ECO:0000256" key="3">
    <source>
        <dbReference type="ARBA" id="ARBA00004406"/>
    </source>
</evidence>
<evidence type="ECO:0000256" key="8">
    <source>
        <dbReference type="ARBA" id="ARBA00022848"/>
    </source>
</evidence>
<evidence type="ECO:0000256" key="5">
    <source>
        <dbReference type="ARBA" id="ARBA00022617"/>
    </source>
</evidence>
<evidence type="ECO:0000256" key="12">
    <source>
        <dbReference type="ARBA" id="ARBA00023136"/>
    </source>
</evidence>
<dbReference type="InterPro" id="IPR036396">
    <property type="entry name" value="Cyt_P450_sf"/>
</dbReference>
<keyword evidence="11 14" id="KW-0503">Monooxygenase</keyword>
<dbReference type="CDD" id="cd11056">
    <property type="entry name" value="CYP6-like"/>
    <property type="match status" value="1"/>
</dbReference>
<dbReference type="Proteomes" id="UP001652621">
    <property type="component" value="Unplaced"/>
</dbReference>
<keyword evidence="9 14" id="KW-0560">Oxidoreductase</keyword>
<dbReference type="AlphaFoldDB" id="A0A1I8N4P1"/>
<dbReference type="KEGG" id="mde:101889532"/>
<dbReference type="InterPro" id="IPR002401">
    <property type="entry name" value="Cyt_P450_E_grp-I"/>
</dbReference>
<keyword evidence="10 13" id="KW-0408">Iron</keyword>
<dbReference type="InterPro" id="IPR001128">
    <property type="entry name" value="Cyt_P450"/>
</dbReference>
<dbReference type="FunFam" id="1.10.630.10:FF:000042">
    <property type="entry name" value="Cytochrome P450"/>
    <property type="match status" value="1"/>
</dbReference>
<dbReference type="GeneID" id="101889532"/>
<comment type="subcellular location">
    <subcellularLocation>
        <location evidence="3">Endoplasmic reticulum membrane</location>
        <topology evidence="3">Peripheral membrane protein</topology>
    </subcellularLocation>
    <subcellularLocation>
        <location evidence="2">Microsome membrane</location>
        <topology evidence="2">Peripheral membrane protein</topology>
    </subcellularLocation>
</comment>
<dbReference type="VEuPathDB" id="VectorBase:MDOMA2_019132"/>
<evidence type="ECO:0000256" key="14">
    <source>
        <dbReference type="RuleBase" id="RU000461"/>
    </source>
</evidence>
<gene>
    <name evidence="15" type="primary">101889532</name>
    <name evidence="17" type="synonym">LOC101889532</name>
</gene>
<keyword evidence="5 13" id="KW-0349">Heme</keyword>
<evidence type="ECO:0000256" key="10">
    <source>
        <dbReference type="ARBA" id="ARBA00023004"/>
    </source>
</evidence>
<evidence type="ECO:0000256" key="13">
    <source>
        <dbReference type="PIRSR" id="PIRSR602401-1"/>
    </source>
</evidence>
<name>A0A1I8N4P1_MUSDO</name>
<dbReference type="PRINTS" id="PR00385">
    <property type="entry name" value="P450"/>
</dbReference>
<keyword evidence="7" id="KW-0256">Endoplasmic reticulum</keyword>
<evidence type="ECO:0000256" key="1">
    <source>
        <dbReference type="ARBA" id="ARBA00001971"/>
    </source>
</evidence>
<evidence type="ECO:0000256" key="6">
    <source>
        <dbReference type="ARBA" id="ARBA00022723"/>
    </source>
</evidence>
<evidence type="ECO:0000256" key="2">
    <source>
        <dbReference type="ARBA" id="ARBA00004174"/>
    </source>
</evidence>
<evidence type="ECO:0000313" key="16">
    <source>
        <dbReference type="Proteomes" id="UP001652621"/>
    </source>
</evidence>